<keyword evidence="13 14" id="KW-0456">Lyase</keyword>
<sequence length="212" mass="23181">MESIENTCIKVEEAIQRIKEGGIVVVTDDDNRENEGDFIAAAELMTPEMVNFFVTEGRGLLCVSLTAERCQELELDLMVSNNTSTNETQFTVSVDLLGDDVSTGISASDRSKTIQALIDPDTKPEQLGRPGHIFPLVAHKGGLTERNGHTEAAILLPVLAGLKPAGALIEVMNEDGTMARYNDIKLISEKHDMPLITIEEILLYLKEKSISI</sequence>
<dbReference type="PANTHER" id="PTHR21327:SF18">
    <property type="entry name" value="3,4-DIHYDROXY-2-BUTANONE 4-PHOSPHATE SYNTHASE"/>
    <property type="match status" value="1"/>
</dbReference>
<dbReference type="GO" id="GO:0005829">
    <property type="term" value="C:cytosol"/>
    <property type="evidence" value="ECO:0007669"/>
    <property type="project" value="TreeGrafter"/>
</dbReference>
<dbReference type="EC" id="4.1.99.12" evidence="7 14"/>
<organism evidence="15 16">
    <name type="scientific">Plebeiibacterium sediminum</name>
    <dbReference type="NCBI Taxonomy" id="2992112"/>
    <lineage>
        <taxon>Bacteria</taxon>
        <taxon>Pseudomonadati</taxon>
        <taxon>Bacteroidota</taxon>
        <taxon>Bacteroidia</taxon>
        <taxon>Marinilabiliales</taxon>
        <taxon>Marinilabiliaceae</taxon>
        <taxon>Plebeiibacterium</taxon>
    </lineage>
</organism>
<evidence type="ECO:0000256" key="13">
    <source>
        <dbReference type="ARBA" id="ARBA00023239"/>
    </source>
</evidence>
<evidence type="ECO:0000256" key="5">
    <source>
        <dbReference type="ARBA" id="ARBA00005520"/>
    </source>
</evidence>
<evidence type="ECO:0000256" key="2">
    <source>
        <dbReference type="ARBA" id="ARBA00001936"/>
    </source>
</evidence>
<dbReference type="RefSeq" id="WP_301188857.1">
    <property type="nucleotide sequence ID" value="NZ_JAPDPJ010000002.1"/>
</dbReference>
<evidence type="ECO:0000256" key="14">
    <source>
        <dbReference type="RuleBase" id="RU003843"/>
    </source>
</evidence>
<keyword evidence="12 14" id="KW-0464">Manganese</keyword>
<dbReference type="InterPro" id="IPR000422">
    <property type="entry name" value="DHBP_synthase_RibB"/>
</dbReference>
<comment type="cofactor">
    <cofactor evidence="14">
        <name>Mg(2+)</name>
        <dbReference type="ChEBI" id="CHEBI:18420"/>
    </cofactor>
    <cofactor evidence="14">
        <name>Mn(2+)</name>
        <dbReference type="ChEBI" id="CHEBI:29035"/>
    </cofactor>
    <text evidence="14">Binds 2 divalent metal cations per subunit. Magnesium or manganese.</text>
</comment>
<dbReference type="AlphaFoldDB" id="A0AAE3M1W5"/>
<comment type="similarity">
    <text evidence="5">In the N-terminal section; belongs to the DHBP synthase family.</text>
</comment>
<reference evidence="15" key="1">
    <citation type="submission" date="2022-10" db="EMBL/GenBank/DDBJ databases">
        <authorList>
            <person name="Yu W.X."/>
        </authorList>
    </citation>
    <scope>NUCLEOTIDE SEQUENCE</scope>
    <source>
        <strain evidence="15">AAT</strain>
    </source>
</reference>
<protein>
    <recommendedName>
        <fullName evidence="8 14">3,4-dihydroxy-2-butanone 4-phosphate synthase</fullName>
        <shortName evidence="14">DHBP synthase</shortName>
        <ecNumber evidence="7 14">4.1.99.12</ecNumber>
    </recommendedName>
</protein>
<dbReference type="Proteomes" id="UP001209229">
    <property type="component" value="Unassembled WGS sequence"/>
</dbReference>
<keyword evidence="9 14" id="KW-0686">Riboflavin biosynthesis</keyword>
<keyword evidence="16" id="KW-1185">Reference proteome</keyword>
<keyword evidence="11 14" id="KW-0460">Magnesium</keyword>
<evidence type="ECO:0000256" key="6">
    <source>
        <dbReference type="ARBA" id="ARBA00008976"/>
    </source>
</evidence>
<dbReference type="GO" id="GO:0046872">
    <property type="term" value="F:metal ion binding"/>
    <property type="evidence" value="ECO:0007669"/>
    <property type="project" value="UniProtKB-KW"/>
</dbReference>
<evidence type="ECO:0000256" key="3">
    <source>
        <dbReference type="ARBA" id="ARBA00002284"/>
    </source>
</evidence>
<evidence type="ECO:0000256" key="10">
    <source>
        <dbReference type="ARBA" id="ARBA00022723"/>
    </source>
</evidence>
<dbReference type="InterPro" id="IPR017945">
    <property type="entry name" value="DHBP_synth_RibB-like_a/b_dom"/>
</dbReference>
<comment type="function">
    <text evidence="3 14">Catalyzes the conversion of D-ribulose 5-phosphate to formate and 3,4-dihydroxy-2-butanone 4-phosphate.</text>
</comment>
<dbReference type="SUPFAM" id="SSF55821">
    <property type="entry name" value="YrdC/RibB"/>
    <property type="match status" value="1"/>
</dbReference>
<comment type="subunit">
    <text evidence="14">Homodimer.</text>
</comment>
<proteinExistence type="inferred from homology"/>
<dbReference type="Pfam" id="PF00926">
    <property type="entry name" value="DHBP_synthase"/>
    <property type="match status" value="1"/>
</dbReference>
<comment type="similarity">
    <text evidence="14">Belongs to the DHBP synthase family.</text>
</comment>
<comment type="pathway">
    <text evidence="4 14">Cofactor biosynthesis; riboflavin biosynthesis; 2-hydroxy-3-oxobutyl phosphate from D-ribulose 5-phosphate: step 1/1.</text>
</comment>
<evidence type="ECO:0000313" key="15">
    <source>
        <dbReference type="EMBL" id="MCW3785285.1"/>
    </source>
</evidence>
<evidence type="ECO:0000256" key="12">
    <source>
        <dbReference type="ARBA" id="ARBA00023211"/>
    </source>
</evidence>
<evidence type="ECO:0000256" key="1">
    <source>
        <dbReference type="ARBA" id="ARBA00000141"/>
    </source>
</evidence>
<name>A0AAE3M1W5_9BACT</name>
<evidence type="ECO:0000256" key="11">
    <source>
        <dbReference type="ARBA" id="ARBA00022842"/>
    </source>
</evidence>
<evidence type="ECO:0000256" key="8">
    <source>
        <dbReference type="ARBA" id="ARBA00018836"/>
    </source>
</evidence>
<accession>A0AAE3M1W5</accession>
<dbReference type="EMBL" id="JAPDPJ010000002">
    <property type="protein sequence ID" value="MCW3785285.1"/>
    <property type="molecule type" value="Genomic_DNA"/>
</dbReference>
<dbReference type="Gene3D" id="3.90.870.10">
    <property type="entry name" value="DHBP synthase"/>
    <property type="match status" value="1"/>
</dbReference>
<gene>
    <name evidence="15" type="primary">ribB</name>
    <name evidence="15" type="ORF">OM075_02345</name>
</gene>
<evidence type="ECO:0000256" key="9">
    <source>
        <dbReference type="ARBA" id="ARBA00022619"/>
    </source>
</evidence>
<comment type="similarity">
    <text evidence="6">In the C-terminal section; belongs to the GTP cyclohydrolase II family.</text>
</comment>
<dbReference type="GO" id="GO:0009231">
    <property type="term" value="P:riboflavin biosynthetic process"/>
    <property type="evidence" value="ECO:0007669"/>
    <property type="project" value="UniProtKB-KW"/>
</dbReference>
<comment type="catalytic activity">
    <reaction evidence="1 14">
        <text>D-ribulose 5-phosphate = (2S)-2-hydroxy-3-oxobutyl phosphate + formate + H(+)</text>
        <dbReference type="Rhea" id="RHEA:18457"/>
        <dbReference type="ChEBI" id="CHEBI:15378"/>
        <dbReference type="ChEBI" id="CHEBI:15740"/>
        <dbReference type="ChEBI" id="CHEBI:58121"/>
        <dbReference type="ChEBI" id="CHEBI:58830"/>
        <dbReference type="EC" id="4.1.99.12"/>
    </reaction>
</comment>
<dbReference type="FunFam" id="3.90.870.10:FF:000001">
    <property type="entry name" value="Riboflavin biosynthesis protein RibBA"/>
    <property type="match status" value="1"/>
</dbReference>
<evidence type="ECO:0000313" key="16">
    <source>
        <dbReference type="Proteomes" id="UP001209229"/>
    </source>
</evidence>
<evidence type="ECO:0000256" key="4">
    <source>
        <dbReference type="ARBA" id="ARBA00004904"/>
    </source>
</evidence>
<dbReference type="PANTHER" id="PTHR21327">
    <property type="entry name" value="GTP CYCLOHYDROLASE II-RELATED"/>
    <property type="match status" value="1"/>
</dbReference>
<keyword evidence="10 14" id="KW-0479">Metal-binding</keyword>
<comment type="caution">
    <text evidence="15">The sequence shown here is derived from an EMBL/GenBank/DDBJ whole genome shotgun (WGS) entry which is preliminary data.</text>
</comment>
<dbReference type="NCBIfam" id="TIGR00506">
    <property type="entry name" value="ribB"/>
    <property type="match status" value="1"/>
</dbReference>
<evidence type="ECO:0000256" key="7">
    <source>
        <dbReference type="ARBA" id="ARBA00012153"/>
    </source>
</evidence>
<dbReference type="GO" id="GO:0008686">
    <property type="term" value="F:3,4-dihydroxy-2-butanone-4-phosphate synthase activity"/>
    <property type="evidence" value="ECO:0007669"/>
    <property type="project" value="UniProtKB-EC"/>
</dbReference>
<comment type="cofactor">
    <cofactor evidence="2">
        <name>Mn(2+)</name>
        <dbReference type="ChEBI" id="CHEBI:29035"/>
    </cofactor>
</comment>